<accession>A0A177E053</accession>
<gene>
    <name evidence="1" type="ORF">CC77DRAFT_533489</name>
</gene>
<dbReference type="GeneID" id="29117645"/>
<dbReference type="KEGG" id="aalt:CC77DRAFT_533489"/>
<dbReference type="Proteomes" id="UP000077248">
    <property type="component" value="Unassembled WGS sequence"/>
</dbReference>
<dbReference type="EMBL" id="KV441471">
    <property type="protein sequence ID" value="OAG24602.1"/>
    <property type="molecule type" value="Genomic_DNA"/>
</dbReference>
<proteinExistence type="predicted"/>
<dbReference type="AlphaFoldDB" id="A0A177E053"/>
<reference evidence="1 2" key="1">
    <citation type="submission" date="2016-05" db="EMBL/GenBank/DDBJ databases">
        <title>Comparative analysis of secretome profiles of manganese(II)-oxidizing ascomycete fungi.</title>
        <authorList>
            <consortium name="DOE Joint Genome Institute"/>
            <person name="Zeiner C.A."/>
            <person name="Purvine S.O."/>
            <person name="Zink E.M."/>
            <person name="Wu S."/>
            <person name="Pasa-Tolic L."/>
            <person name="Chaput D.L."/>
            <person name="Haridas S."/>
            <person name="Grigoriev I.V."/>
            <person name="Santelli C.M."/>
            <person name="Hansel C.M."/>
        </authorList>
    </citation>
    <scope>NUCLEOTIDE SEQUENCE [LARGE SCALE GENOMIC DNA]</scope>
    <source>
        <strain evidence="1 2">SRC1lrK2f</strain>
    </source>
</reference>
<dbReference type="VEuPathDB" id="FungiDB:CC77DRAFT_533489"/>
<keyword evidence="2" id="KW-1185">Reference proteome</keyword>
<evidence type="ECO:0000313" key="2">
    <source>
        <dbReference type="Proteomes" id="UP000077248"/>
    </source>
</evidence>
<sequence>MFLVLSCVTIVLGDSAGSESNTVSIKIRPRSTCICMPGIFCPSMCWRYNRYPQLHENHRIYGELEVLNHSYASLILC</sequence>
<protein>
    <submittedName>
        <fullName evidence="1">Uncharacterized protein</fullName>
    </submittedName>
</protein>
<evidence type="ECO:0000313" key="1">
    <source>
        <dbReference type="EMBL" id="OAG24602.1"/>
    </source>
</evidence>
<organism evidence="1 2">
    <name type="scientific">Alternaria alternata</name>
    <name type="common">Alternaria rot fungus</name>
    <name type="synonym">Torula alternata</name>
    <dbReference type="NCBI Taxonomy" id="5599"/>
    <lineage>
        <taxon>Eukaryota</taxon>
        <taxon>Fungi</taxon>
        <taxon>Dikarya</taxon>
        <taxon>Ascomycota</taxon>
        <taxon>Pezizomycotina</taxon>
        <taxon>Dothideomycetes</taxon>
        <taxon>Pleosporomycetidae</taxon>
        <taxon>Pleosporales</taxon>
        <taxon>Pleosporineae</taxon>
        <taxon>Pleosporaceae</taxon>
        <taxon>Alternaria</taxon>
        <taxon>Alternaria sect. Alternaria</taxon>
        <taxon>Alternaria alternata complex</taxon>
    </lineage>
</organism>
<name>A0A177E053_ALTAL</name>
<dbReference type="RefSeq" id="XP_018390023.1">
    <property type="nucleotide sequence ID" value="XM_018532051.1"/>
</dbReference>